<reference evidence="2 3" key="1">
    <citation type="journal article" date="2012" name="J. Bacteriol.">
        <title>Draft Genome Sequence of Turicella otitidis ATCC 51513, Isolated from Middle Ear Fluid from a Child with Otitis Media.</title>
        <authorList>
            <person name="Brinkrolf K."/>
            <person name="Schneider J."/>
            <person name="Knecht M."/>
            <person name="Ruckert C."/>
            <person name="Tauch A."/>
        </authorList>
    </citation>
    <scope>NUCLEOTIDE SEQUENCE [LARGE SCALE GENOMIC DNA]</scope>
    <source>
        <strain evidence="2 3">ATCC 51513</strain>
    </source>
</reference>
<name>I7JVZ7_9CORY</name>
<dbReference type="SUPFAM" id="SSF55729">
    <property type="entry name" value="Acyl-CoA N-acyltransferases (Nat)"/>
    <property type="match status" value="1"/>
</dbReference>
<dbReference type="Pfam" id="PF13302">
    <property type="entry name" value="Acetyltransf_3"/>
    <property type="match status" value="1"/>
</dbReference>
<dbReference type="AlphaFoldDB" id="I7JVZ7"/>
<sequence length="190" mass="20931">MTSYTDRPVLDNDVVSLEPLERGHLEALKAAVADGDVWDSWLALTPSPDEMADDIETRLTDGRAAFVVRERTTGEIVGETCYLHPDPANKVISIGATWYAASVQGTKVNPASKLLLLERAFEVLGVNRVEIRTHVMNRASRGAIEKLGAKLDGILRQDRIVRGGRTRDSAVYSILAHEWPMVRAGLEARL</sequence>
<evidence type="ECO:0000313" key="3">
    <source>
        <dbReference type="Proteomes" id="UP000011016"/>
    </source>
</evidence>
<dbReference type="InterPro" id="IPR016181">
    <property type="entry name" value="Acyl_CoA_acyltransferase"/>
</dbReference>
<dbReference type="Proteomes" id="UP000011016">
    <property type="component" value="Unassembled WGS sequence"/>
</dbReference>
<dbReference type="PANTHER" id="PTHR43610:SF1">
    <property type="entry name" value="N-ACETYLTRANSFERASE DOMAIN-CONTAINING PROTEIN"/>
    <property type="match status" value="1"/>
</dbReference>
<gene>
    <name evidence="2" type="ORF">BN46_0655</name>
</gene>
<dbReference type="InterPro" id="IPR000182">
    <property type="entry name" value="GNAT_dom"/>
</dbReference>
<dbReference type="EMBL" id="CAJZ01000096">
    <property type="protein sequence ID" value="CCI83391.1"/>
    <property type="molecule type" value="Genomic_DNA"/>
</dbReference>
<evidence type="ECO:0000313" key="2">
    <source>
        <dbReference type="EMBL" id="CCI83391.1"/>
    </source>
</evidence>
<dbReference type="Gene3D" id="3.40.630.30">
    <property type="match status" value="1"/>
</dbReference>
<organism evidence="2 3">
    <name type="scientific">Corynebacterium otitidis ATCC 51513</name>
    <dbReference type="NCBI Taxonomy" id="883169"/>
    <lineage>
        <taxon>Bacteria</taxon>
        <taxon>Bacillati</taxon>
        <taxon>Actinomycetota</taxon>
        <taxon>Actinomycetes</taxon>
        <taxon>Mycobacteriales</taxon>
        <taxon>Corynebacteriaceae</taxon>
        <taxon>Corynebacterium</taxon>
    </lineage>
</organism>
<dbReference type="PANTHER" id="PTHR43610">
    <property type="entry name" value="BLL6696 PROTEIN"/>
    <property type="match status" value="1"/>
</dbReference>
<protein>
    <recommendedName>
        <fullName evidence="1">N-acetyltransferase domain-containing protein</fullName>
    </recommendedName>
</protein>
<dbReference type="RefSeq" id="WP_004601864.1">
    <property type="nucleotide sequence ID" value="NZ_HF541866.1"/>
</dbReference>
<proteinExistence type="predicted"/>
<dbReference type="GO" id="GO:0016747">
    <property type="term" value="F:acyltransferase activity, transferring groups other than amino-acyl groups"/>
    <property type="evidence" value="ECO:0007669"/>
    <property type="project" value="InterPro"/>
</dbReference>
<feature type="domain" description="N-acetyltransferase" evidence="1">
    <location>
        <begin position="17"/>
        <end position="150"/>
    </location>
</feature>
<evidence type="ECO:0000259" key="1">
    <source>
        <dbReference type="Pfam" id="PF13302"/>
    </source>
</evidence>
<comment type="caution">
    <text evidence="2">The sequence shown here is derived from an EMBL/GenBank/DDBJ whole genome shotgun (WGS) entry which is preliminary data.</text>
</comment>
<accession>I7JVZ7</accession>